<keyword evidence="4" id="KW-0274">FAD</keyword>
<comment type="similarity">
    <text evidence="2">Belongs to the GMC oxidoreductase family.</text>
</comment>
<organism evidence="8 9">
    <name type="scientific">Paenibacillus mucilaginosus (strain KNP414)</name>
    <dbReference type="NCBI Taxonomy" id="1036673"/>
    <lineage>
        <taxon>Bacteria</taxon>
        <taxon>Bacillati</taxon>
        <taxon>Bacillota</taxon>
        <taxon>Bacilli</taxon>
        <taxon>Bacillales</taxon>
        <taxon>Paenibacillaceae</taxon>
        <taxon>Paenibacillus</taxon>
    </lineage>
</organism>
<dbReference type="Pfam" id="PF00732">
    <property type="entry name" value="GMC_oxred_N"/>
    <property type="match status" value="1"/>
</dbReference>
<dbReference type="InterPro" id="IPR000172">
    <property type="entry name" value="GMC_OxRdtase_N"/>
</dbReference>
<dbReference type="HOGENOM" id="CLU_469160_0_0_9"/>
<evidence type="ECO:0000256" key="4">
    <source>
        <dbReference type="ARBA" id="ARBA00022827"/>
    </source>
</evidence>
<dbReference type="SUPFAM" id="SSF51905">
    <property type="entry name" value="FAD/NAD(P)-binding domain"/>
    <property type="match status" value="1"/>
</dbReference>
<proteinExistence type="inferred from homology"/>
<dbReference type="PANTHER" id="PTHR42784:SF1">
    <property type="entry name" value="PYRANOSE 2-OXIDASE"/>
    <property type="match status" value="1"/>
</dbReference>
<dbReference type="InterPro" id="IPR036188">
    <property type="entry name" value="FAD/NAD-bd_sf"/>
</dbReference>
<reference evidence="8 9" key="2">
    <citation type="journal article" date="2013" name="Genome Announc.">
        <title>Genome Sequence of Growth-Improving Paenibacillus mucilaginosus Strain KNP414.</title>
        <authorList>
            <person name="Lu J.J."/>
            <person name="Wang J.F."/>
            <person name="Hu X.F."/>
        </authorList>
    </citation>
    <scope>NUCLEOTIDE SEQUENCE [LARGE SCALE GENOMIC DNA]</scope>
    <source>
        <strain evidence="8 9">KNP414</strain>
    </source>
</reference>
<evidence type="ECO:0000259" key="7">
    <source>
        <dbReference type="Pfam" id="PF05199"/>
    </source>
</evidence>
<evidence type="ECO:0000259" key="6">
    <source>
        <dbReference type="Pfam" id="PF00732"/>
    </source>
</evidence>
<evidence type="ECO:0000256" key="5">
    <source>
        <dbReference type="ARBA" id="ARBA00023002"/>
    </source>
</evidence>
<evidence type="ECO:0000256" key="1">
    <source>
        <dbReference type="ARBA" id="ARBA00001974"/>
    </source>
</evidence>
<dbReference type="PANTHER" id="PTHR42784">
    <property type="entry name" value="PYRANOSE 2-OXIDASE"/>
    <property type="match status" value="1"/>
</dbReference>
<protein>
    <submittedName>
        <fullName evidence="8">2-keto-gluconate dehydrogenase</fullName>
    </submittedName>
</protein>
<dbReference type="AlphaFoldDB" id="F8FHX4"/>
<dbReference type="Gene3D" id="3.50.50.60">
    <property type="entry name" value="FAD/NAD(P)-binding domain"/>
    <property type="match status" value="2"/>
</dbReference>
<evidence type="ECO:0000313" key="9">
    <source>
        <dbReference type="Proteomes" id="UP000006620"/>
    </source>
</evidence>
<feature type="domain" description="Glucose-methanol-choline oxidoreductase N-terminal" evidence="6">
    <location>
        <begin position="172"/>
        <end position="347"/>
    </location>
</feature>
<keyword evidence="3" id="KW-0285">Flavoprotein</keyword>
<sequence length="550" mass="60587">MLRKVLAGSGDTLRYLAHRSGLELGRLLSLNPHISLPDTDIAGRIVTLPSEGRPEPASRDIAPFCPPLAEPEYLPNWIPLTPVERMAAEEYDVLIIGSGAGGGAALWRLCEQWGDNGRKIGLIERGPLFLPTHVANIPTFDFETFRAYRPPEATYTVGDALPQFPGLKLIYALGGRMLLWGMVSPRMPASEFAEWPVTAAEMDFYYKIAEKVMHVTRAYTQDSTITQMLLRKLWENGFPSADDLPLAANLEPTRLGRVRSNVFFSTIEFLAKALSLRPFDLAVNTTAVQVLTENGRTAGVRAMTPDGRSHFIRAKTVVVAASATQTTRLLLNSGIPGEAIGRYLTNHSYIVANPLMNTEGFPDELGALGILIPQAAGQPYQLQFQGPEQYFHYHELRKPRKNNWELTCFVSGKVQSRRENQVYIDPGRRDPLGVPDIGIRFSYSARDEEIVLRMDAAMRQTAAVLGMSFPPRSICMMPPGTDNHESGTCRMGTDPYTSATDRYGQIHGVPGLYCADASVMPSIGAVNPTLTIVALAIRTADHIARQPQPL</sequence>
<name>F8FHX4_PAEMK</name>
<dbReference type="PATRIC" id="fig|1036673.3.peg.4411"/>
<evidence type="ECO:0000313" key="8">
    <source>
        <dbReference type="EMBL" id="AEI43316.1"/>
    </source>
</evidence>
<accession>F8FHX4</accession>
<reference evidence="9" key="1">
    <citation type="submission" date="2011-06" db="EMBL/GenBank/DDBJ databases">
        <title>Complete genome sequence of Paenibacillus mucilaginosus KNP414.</title>
        <authorList>
            <person name="Wang J."/>
            <person name="Hu S."/>
            <person name="Hu X."/>
            <person name="Zhang B."/>
            <person name="Dong D."/>
            <person name="Zhang S."/>
            <person name="Zhao K."/>
            <person name="Wu D."/>
        </authorList>
    </citation>
    <scope>NUCLEOTIDE SEQUENCE [LARGE SCALE GENOMIC DNA]</scope>
    <source>
        <strain evidence="9">KNP414</strain>
    </source>
</reference>
<evidence type="ECO:0000256" key="2">
    <source>
        <dbReference type="ARBA" id="ARBA00010790"/>
    </source>
</evidence>
<gene>
    <name evidence="8" type="ordered locus">KNP414_04786</name>
</gene>
<dbReference type="Pfam" id="PF05199">
    <property type="entry name" value="GMC_oxred_C"/>
    <property type="match status" value="1"/>
</dbReference>
<dbReference type="InterPro" id="IPR007867">
    <property type="entry name" value="GMC_OxRtase_C"/>
</dbReference>
<dbReference type="SUPFAM" id="SSF54373">
    <property type="entry name" value="FAD-linked reductases, C-terminal domain"/>
    <property type="match status" value="1"/>
</dbReference>
<evidence type="ECO:0000256" key="3">
    <source>
        <dbReference type="ARBA" id="ARBA00022630"/>
    </source>
</evidence>
<dbReference type="GO" id="GO:0050660">
    <property type="term" value="F:flavin adenine dinucleotide binding"/>
    <property type="evidence" value="ECO:0007669"/>
    <property type="project" value="InterPro"/>
</dbReference>
<dbReference type="KEGG" id="pms:KNP414_04786"/>
<feature type="domain" description="Glucose-methanol-choline oxidoreductase C-terminal" evidence="7">
    <location>
        <begin position="417"/>
        <end position="536"/>
    </location>
</feature>
<dbReference type="GO" id="GO:0016614">
    <property type="term" value="F:oxidoreductase activity, acting on CH-OH group of donors"/>
    <property type="evidence" value="ECO:0007669"/>
    <property type="project" value="InterPro"/>
</dbReference>
<comment type="cofactor">
    <cofactor evidence="1">
        <name>FAD</name>
        <dbReference type="ChEBI" id="CHEBI:57692"/>
    </cofactor>
</comment>
<keyword evidence="5" id="KW-0560">Oxidoreductase</keyword>
<dbReference type="Proteomes" id="UP000006620">
    <property type="component" value="Chromosome"/>
</dbReference>
<dbReference type="InterPro" id="IPR051473">
    <property type="entry name" value="P2Ox-like"/>
</dbReference>
<dbReference type="EMBL" id="CP002869">
    <property type="protein sequence ID" value="AEI43316.1"/>
    <property type="molecule type" value="Genomic_DNA"/>
</dbReference>